<protein>
    <submittedName>
        <fullName evidence="1">Uncharacterized protein</fullName>
    </submittedName>
</protein>
<sequence length="545" mass="62402">MTNLLVHYGPPHVNSDRNRKVENDFEKILQIYRKKSTLEFVGFTTDTKLGLESYRSVKTSLQADRLPKQFVIPAMLSPKPLAHAGGTVLKLSQDSGKQSGKSTRLFVRPLAPMDAVQAATKQENRMVKEAIIFDHPSSDRTGERWHALRESLGLTDISSLEKLTLHNCDTNMLAETALSANIRSLAFIDNQDYRDHRIVSPYDQGHVLDQLLAAQMKTPGTEGLTEFIHIQRAARPLTSYSIVSPGKLAHVVQSQPQLAVACLHQDSPYGGRVADFARPSQKIVSYRDSNDDIDESEWMEFAKKAHNVQAWGGNWSPITLVDHDIADDFPERAETLVVSRIDYSFRISANRCLQNALKPMKDLDTLALFTPALLQSYNEYDKHTEDIAVAHLMRTFDTVGLKIEWVHIVHRDVRTWVTWRSPNRQNRATFHAVRETGSAGPRVRAERVDQLPRNALETRSKLGADFIFTYDQYERQQLGDLHVNLQRLDDHTRVRKERRHKNEIKERKRKLLREMLERHGRKRGVGFYGAIDDVRGKNKSKRRKH</sequence>
<name>A0ABR3S9A5_9PLEO</name>
<proteinExistence type="predicted"/>
<keyword evidence="2" id="KW-1185">Reference proteome</keyword>
<comment type="caution">
    <text evidence="1">The sequence shown here is derived from an EMBL/GenBank/DDBJ whole genome shotgun (WGS) entry which is preliminary data.</text>
</comment>
<evidence type="ECO:0000313" key="1">
    <source>
        <dbReference type="EMBL" id="KAL1613245.1"/>
    </source>
</evidence>
<organism evidence="1 2">
    <name type="scientific">Paraconiothyrium brasiliense</name>
    <dbReference type="NCBI Taxonomy" id="300254"/>
    <lineage>
        <taxon>Eukaryota</taxon>
        <taxon>Fungi</taxon>
        <taxon>Dikarya</taxon>
        <taxon>Ascomycota</taxon>
        <taxon>Pezizomycotina</taxon>
        <taxon>Dothideomycetes</taxon>
        <taxon>Pleosporomycetidae</taxon>
        <taxon>Pleosporales</taxon>
        <taxon>Massarineae</taxon>
        <taxon>Didymosphaeriaceae</taxon>
        <taxon>Paraconiothyrium</taxon>
    </lineage>
</organism>
<accession>A0ABR3S9A5</accession>
<evidence type="ECO:0000313" key="2">
    <source>
        <dbReference type="Proteomes" id="UP001521785"/>
    </source>
</evidence>
<dbReference type="Proteomes" id="UP001521785">
    <property type="component" value="Unassembled WGS sequence"/>
</dbReference>
<reference evidence="1 2" key="1">
    <citation type="submission" date="2024-02" db="EMBL/GenBank/DDBJ databases">
        <title>De novo assembly and annotation of 12 fungi associated with fruit tree decline syndrome in Ontario, Canada.</title>
        <authorList>
            <person name="Sulman M."/>
            <person name="Ellouze W."/>
            <person name="Ilyukhin E."/>
        </authorList>
    </citation>
    <scope>NUCLEOTIDE SEQUENCE [LARGE SCALE GENOMIC DNA]</scope>
    <source>
        <strain evidence="1 2">M42-189</strain>
    </source>
</reference>
<dbReference type="EMBL" id="JAKJXO020000001">
    <property type="protein sequence ID" value="KAL1613245.1"/>
    <property type="molecule type" value="Genomic_DNA"/>
</dbReference>
<gene>
    <name evidence="1" type="ORF">SLS60_001477</name>
</gene>